<gene>
    <name evidence="3" type="ORF">Xsto_04129</name>
</gene>
<protein>
    <recommendedName>
        <fullName evidence="2">DUF6708 domain-containing protein</fullName>
    </recommendedName>
</protein>
<dbReference type="RefSeq" id="WP_099126289.1">
    <property type="nucleotide sequence ID" value="NZ_CAWNRH010000009.1"/>
</dbReference>
<evidence type="ECO:0000256" key="1">
    <source>
        <dbReference type="SAM" id="Phobius"/>
    </source>
</evidence>
<dbReference type="Proteomes" id="UP000222366">
    <property type="component" value="Unassembled WGS sequence"/>
</dbReference>
<accession>A0A2D0K498</accession>
<keyword evidence="4" id="KW-1185">Reference proteome</keyword>
<sequence length="351" mass="41489">MSVYKGLFTPYALNRSLTEQEMAHQLHQWSPHPEFPLVNDNNTVIKMNSTYMEVVDRYYGPKGFPSLMMGVPAMVLIGGFILICAIAFNRSILSDTYHWNFNDILWGGIFSAIFIFGIWFCLSITLKEWFRKTHYPIRFNRKTKMVHVYQIDGTILSVPWSKIFFTCYDGVSKTSDMRGWGIDGHILAEDNITVLKTFSLPYYSHWEDLSSYWDFIRCYMEEDVLEDLAKTIYMCPPVANRKEGYIFGLQYQFRYSSKIEYIRLLGLPFTLMENFSRYISMLTSKIPQWPEEIENLCEISPDDPIDVSYKTRNSNLWRYTFACMTEADYKQKMDAVERIRKKLAIRYKENY</sequence>
<dbReference type="InterPro" id="IPR046554">
    <property type="entry name" value="DUF6708"/>
</dbReference>
<feature type="transmembrane region" description="Helical" evidence="1">
    <location>
        <begin position="104"/>
        <end position="126"/>
    </location>
</feature>
<evidence type="ECO:0000313" key="4">
    <source>
        <dbReference type="Proteomes" id="UP000222366"/>
    </source>
</evidence>
<dbReference type="EMBL" id="NJAJ01000106">
    <property type="protein sequence ID" value="PHM56863.1"/>
    <property type="molecule type" value="Genomic_DNA"/>
</dbReference>
<feature type="transmembrane region" description="Helical" evidence="1">
    <location>
        <begin position="67"/>
        <end position="92"/>
    </location>
</feature>
<proteinExistence type="predicted"/>
<comment type="caution">
    <text evidence="3">The sequence shown here is derived from an EMBL/GenBank/DDBJ whole genome shotgun (WGS) entry which is preliminary data.</text>
</comment>
<keyword evidence="1" id="KW-0812">Transmembrane</keyword>
<evidence type="ECO:0000259" key="2">
    <source>
        <dbReference type="Pfam" id="PF20455"/>
    </source>
</evidence>
<name>A0A2D0K498_9GAMM</name>
<dbReference type="Pfam" id="PF20455">
    <property type="entry name" value="DUF6708"/>
    <property type="match status" value="1"/>
</dbReference>
<keyword evidence="1" id="KW-0472">Membrane</keyword>
<evidence type="ECO:0000313" key="3">
    <source>
        <dbReference type="EMBL" id="PHM56863.1"/>
    </source>
</evidence>
<organism evidence="3 4">
    <name type="scientific">Xenorhabdus stockiae</name>
    <dbReference type="NCBI Taxonomy" id="351614"/>
    <lineage>
        <taxon>Bacteria</taxon>
        <taxon>Pseudomonadati</taxon>
        <taxon>Pseudomonadota</taxon>
        <taxon>Gammaproteobacteria</taxon>
        <taxon>Enterobacterales</taxon>
        <taxon>Morganellaceae</taxon>
        <taxon>Xenorhabdus</taxon>
    </lineage>
</organism>
<dbReference type="AlphaFoldDB" id="A0A2D0K498"/>
<keyword evidence="1" id="KW-1133">Transmembrane helix</keyword>
<reference evidence="3 4" key="1">
    <citation type="journal article" date="2017" name="Nat. Microbiol.">
        <title>Natural product diversity associated with the nematode symbionts Photorhabdus and Xenorhabdus.</title>
        <authorList>
            <person name="Tobias N.J."/>
            <person name="Wolff H."/>
            <person name="Djahanschiri B."/>
            <person name="Grundmann F."/>
            <person name="Kronenwerth M."/>
            <person name="Shi Y.M."/>
            <person name="Simonyi S."/>
            <person name="Grun P."/>
            <person name="Shapiro-Ilan D."/>
            <person name="Pidot S.J."/>
            <person name="Stinear T.P."/>
            <person name="Ebersberger I."/>
            <person name="Bode H.B."/>
        </authorList>
    </citation>
    <scope>NUCLEOTIDE SEQUENCE [LARGE SCALE GENOMIC DNA]</scope>
    <source>
        <strain evidence="3 4">DSM 17904</strain>
    </source>
</reference>
<feature type="domain" description="DUF6708" evidence="2">
    <location>
        <begin position="118"/>
        <end position="297"/>
    </location>
</feature>